<dbReference type="PROSITE" id="PS51257">
    <property type="entry name" value="PROKAR_LIPOPROTEIN"/>
    <property type="match status" value="1"/>
</dbReference>
<dbReference type="RefSeq" id="WP_066416553.1">
    <property type="nucleotide sequence ID" value="NZ_CP018866.1"/>
</dbReference>
<sequence length="206" mass="22864">MKIIKTLSIALFLSLLITACSNDNADVANTEDEQQKQDQQVADEEEQQWQSKPGDVMDTEGGKFTLVARNYKVGNVEVGPLSFHIPQVATLSGELYDDFKEFVGEDYIEYVQIDMEVVNSSEQDVVIQAGDIKITTSNGEEVSPSEKLSVIIDSEFEKSETKQGSLFFLLETGNVEELEWVEVKIPAPTDGSGNEIGEEKSFKVEL</sequence>
<protein>
    <recommendedName>
        <fullName evidence="5">DUF4352 domain-containing protein</fullName>
    </recommendedName>
</protein>
<keyword evidence="2" id="KW-0732">Signal</keyword>
<accession>A0A223KRL8</accession>
<name>A0A223KRL8_9BACI</name>
<evidence type="ECO:0000313" key="3">
    <source>
        <dbReference type="EMBL" id="AST91973.1"/>
    </source>
</evidence>
<dbReference type="AlphaFoldDB" id="A0A223KRL8"/>
<evidence type="ECO:0000256" key="2">
    <source>
        <dbReference type="SAM" id="SignalP"/>
    </source>
</evidence>
<feature type="signal peptide" evidence="2">
    <location>
        <begin position="1"/>
        <end position="25"/>
    </location>
</feature>
<proteinExistence type="predicted"/>
<feature type="chain" id="PRO_5011225922" description="DUF4352 domain-containing protein" evidence="2">
    <location>
        <begin position="26"/>
        <end position="206"/>
    </location>
</feature>
<feature type="region of interest" description="Disordered" evidence="1">
    <location>
        <begin position="28"/>
        <end position="58"/>
    </location>
</feature>
<dbReference type="Proteomes" id="UP000215224">
    <property type="component" value="Chromosome"/>
</dbReference>
<feature type="region of interest" description="Disordered" evidence="1">
    <location>
        <begin position="186"/>
        <end position="206"/>
    </location>
</feature>
<evidence type="ECO:0000313" key="4">
    <source>
        <dbReference type="Proteomes" id="UP000215224"/>
    </source>
</evidence>
<evidence type="ECO:0000256" key="1">
    <source>
        <dbReference type="SAM" id="MobiDB-lite"/>
    </source>
</evidence>
<gene>
    <name evidence="3" type="ORF">BC6307_12160</name>
</gene>
<feature type="compositionally biased region" description="Basic and acidic residues" evidence="1">
    <location>
        <begin position="197"/>
        <end position="206"/>
    </location>
</feature>
<dbReference type="KEGG" id="bcoh:BC6307_12160"/>
<reference evidence="3 4" key="1">
    <citation type="submission" date="2016-12" db="EMBL/GenBank/DDBJ databases">
        <title>The whole genome sequencing and assembly of Bacillus cohnii DSM 6307T strain.</title>
        <authorList>
            <person name="Lee Y.-J."/>
            <person name="Yi H."/>
            <person name="Bahn Y.-S."/>
            <person name="Kim J.F."/>
            <person name="Lee D.-W."/>
        </authorList>
    </citation>
    <scope>NUCLEOTIDE SEQUENCE [LARGE SCALE GENOMIC DNA]</scope>
    <source>
        <strain evidence="3 4">DSM 6307</strain>
    </source>
</reference>
<keyword evidence="4" id="KW-1185">Reference proteome</keyword>
<organism evidence="3 4">
    <name type="scientific">Sutcliffiella cohnii</name>
    <dbReference type="NCBI Taxonomy" id="33932"/>
    <lineage>
        <taxon>Bacteria</taxon>
        <taxon>Bacillati</taxon>
        <taxon>Bacillota</taxon>
        <taxon>Bacilli</taxon>
        <taxon>Bacillales</taxon>
        <taxon>Bacillaceae</taxon>
        <taxon>Sutcliffiella</taxon>
    </lineage>
</organism>
<dbReference type="EMBL" id="CP018866">
    <property type="protein sequence ID" value="AST91973.1"/>
    <property type="molecule type" value="Genomic_DNA"/>
</dbReference>
<evidence type="ECO:0008006" key="5">
    <source>
        <dbReference type="Google" id="ProtNLM"/>
    </source>
</evidence>